<sequence>MTQYCTAYTSDNSDFDRHNPLEIESTSSKAQGITTAEPAPRQVAASLIMPSTGDPCDRTAFDALVQRFDMLDKKTARKFKRVGRRIDELEETTETLTQQVQTLRLGAAIVRPLAARAFLDKIRAEITLKYYERDARVRSMNADEKADPNHPVTRELVRRMGNELHRQMLTLSRLLPTAQKLPQYVSLGEDALSLVFGYYHRGFNPSRTLAQRRKDLNAIAHQEDTSDLLEYIFSPETLPEETAMLQCLYQCYYSCNPLQAASERGLLEEY</sequence>
<accession>A0ACD3A7Q6</accession>
<dbReference type="Proteomes" id="UP000308600">
    <property type="component" value="Unassembled WGS sequence"/>
</dbReference>
<dbReference type="EMBL" id="ML208643">
    <property type="protein sequence ID" value="TFK61617.1"/>
    <property type="molecule type" value="Genomic_DNA"/>
</dbReference>
<reference evidence="1 2" key="1">
    <citation type="journal article" date="2019" name="Nat. Ecol. Evol.">
        <title>Megaphylogeny resolves global patterns of mushroom evolution.</title>
        <authorList>
            <person name="Varga T."/>
            <person name="Krizsan K."/>
            <person name="Foldi C."/>
            <person name="Dima B."/>
            <person name="Sanchez-Garcia M."/>
            <person name="Sanchez-Ramirez S."/>
            <person name="Szollosi G.J."/>
            <person name="Szarkandi J.G."/>
            <person name="Papp V."/>
            <person name="Albert L."/>
            <person name="Andreopoulos W."/>
            <person name="Angelini C."/>
            <person name="Antonin V."/>
            <person name="Barry K.W."/>
            <person name="Bougher N.L."/>
            <person name="Buchanan P."/>
            <person name="Buyck B."/>
            <person name="Bense V."/>
            <person name="Catcheside P."/>
            <person name="Chovatia M."/>
            <person name="Cooper J."/>
            <person name="Damon W."/>
            <person name="Desjardin D."/>
            <person name="Finy P."/>
            <person name="Geml J."/>
            <person name="Haridas S."/>
            <person name="Hughes K."/>
            <person name="Justo A."/>
            <person name="Karasinski D."/>
            <person name="Kautmanova I."/>
            <person name="Kiss B."/>
            <person name="Kocsube S."/>
            <person name="Kotiranta H."/>
            <person name="LaButti K.M."/>
            <person name="Lechner B.E."/>
            <person name="Liimatainen K."/>
            <person name="Lipzen A."/>
            <person name="Lukacs Z."/>
            <person name="Mihaltcheva S."/>
            <person name="Morgado L.N."/>
            <person name="Niskanen T."/>
            <person name="Noordeloos M.E."/>
            <person name="Ohm R.A."/>
            <person name="Ortiz-Santana B."/>
            <person name="Ovrebo C."/>
            <person name="Racz N."/>
            <person name="Riley R."/>
            <person name="Savchenko A."/>
            <person name="Shiryaev A."/>
            <person name="Soop K."/>
            <person name="Spirin V."/>
            <person name="Szebenyi C."/>
            <person name="Tomsovsky M."/>
            <person name="Tulloss R.E."/>
            <person name="Uehling J."/>
            <person name="Grigoriev I.V."/>
            <person name="Vagvolgyi C."/>
            <person name="Papp T."/>
            <person name="Martin F.M."/>
            <person name="Miettinen O."/>
            <person name="Hibbett D.S."/>
            <person name="Nagy L.G."/>
        </authorList>
    </citation>
    <scope>NUCLEOTIDE SEQUENCE [LARGE SCALE GENOMIC DNA]</scope>
    <source>
        <strain evidence="1 2">NL-1719</strain>
    </source>
</reference>
<evidence type="ECO:0000313" key="1">
    <source>
        <dbReference type="EMBL" id="TFK61617.1"/>
    </source>
</evidence>
<keyword evidence="2" id="KW-1185">Reference proteome</keyword>
<evidence type="ECO:0000313" key="2">
    <source>
        <dbReference type="Proteomes" id="UP000308600"/>
    </source>
</evidence>
<proteinExistence type="predicted"/>
<name>A0ACD3A7Q6_9AGAR</name>
<protein>
    <submittedName>
        <fullName evidence="1">Uncharacterized protein</fullName>
    </submittedName>
</protein>
<gene>
    <name evidence="1" type="ORF">BDN72DRAFT_934748</name>
</gene>
<organism evidence="1 2">
    <name type="scientific">Pluteus cervinus</name>
    <dbReference type="NCBI Taxonomy" id="181527"/>
    <lineage>
        <taxon>Eukaryota</taxon>
        <taxon>Fungi</taxon>
        <taxon>Dikarya</taxon>
        <taxon>Basidiomycota</taxon>
        <taxon>Agaricomycotina</taxon>
        <taxon>Agaricomycetes</taxon>
        <taxon>Agaricomycetidae</taxon>
        <taxon>Agaricales</taxon>
        <taxon>Pluteineae</taxon>
        <taxon>Pluteaceae</taxon>
        <taxon>Pluteus</taxon>
    </lineage>
</organism>